<feature type="region of interest" description="Disordered" evidence="1">
    <location>
        <begin position="186"/>
        <end position="295"/>
    </location>
</feature>
<dbReference type="OrthoDB" id="4025857at2759"/>
<dbReference type="Proteomes" id="UP000837801">
    <property type="component" value="Unassembled WGS sequence"/>
</dbReference>
<feature type="compositionally biased region" description="Basic and acidic residues" evidence="1">
    <location>
        <begin position="513"/>
        <end position="522"/>
    </location>
</feature>
<name>A0A9P0QJ79_9ASCO</name>
<feature type="compositionally biased region" description="Basic and acidic residues" evidence="1">
    <location>
        <begin position="186"/>
        <end position="210"/>
    </location>
</feature>
<evidence type="ECO:0000313" key="3">
    <source>
        <dbReference type="Proteomes" id="UP000837801"/>
    </source>
</evidence>
<organism evidence="2 3">
    <name type="scientific">[Candida] railenensis</name>
    <dbReference type="NCBI Taxonomy" id="45579"/>
    <lineage>
        <taxon>Eukaryota</taxon>
        <taxon>Fungi</taxon>
        <taxon>Dikarya</taxon>
        <taxon>Ascomycota</taxon>
        <taxon>Saccharomycotina</taxon>
        <taxon>Pichiomycetes</taxon>
        <taxon>Debaryomycetaceae</taxon>
        <taxon>Kurtzmaniella</taxon>
    </lineage>
</organism>
<proteinExistence type="predicted"/>
<feature type="region of interest" description="Disordered" evidence="1">
    <location>
        <begin position="341"/>
        <end position="433"/>
    </location>
</feature>
<feature type="compositionally biased region" description="Polar residues" evidence="1">
    <location>
        <begin position="215"/>
        <end position="227"/>
    </location>
</feature>
<protein>
    <submittedName>
        <fullName evidence="2">Uncharacterized protein</fullName>
    </submittedName>
</protein>
<feature type="compositionally biased region" description="Polar residues" evidence="1">
    <location>
        <begin position="452"/>
        <end position="490"/>
    </location>
</feature>
<feature type="compositionally biased region" description="Acidic residues" evidence="1">
    <location>
        <begin position="82"/>
        <end position="112"/>
    </location>
</feature>
<feature type="compositionally biased region" description="Polar residues" evidence="1">
    <location>
        <begin position="316"/>
        <end position="328"/>
    </location>
</feature>
<gene>
    <name evidence="2" type="ORF">CLIB1423_01S02894</name>
</gene>
<dbReference type="AlphaFoldDB" id="A0A9P0QJ79"/>
<keyword evidence="3" id="KW-1185">Reference proteome</keyword>
<reference evidence="2" key="1">
    <citation type="submission" date="2022-03" db="EMBL/GenBank/DDBJ databases">
        <authorList>
            <person name="Legras J.-L."/>
            <person name="Devillers H."/>
            <person name="Grondin C."/>
        </authorList>
    </citation>
    <scope>NUCLEOTIDE SEQUENCE</scope>
    <source>
        <strain evidence="2">CLIB 1423</strain>
    </source>
</reference>
<feature type="compositionally biased region" description="Polar residues" evidence="1">
    <location>
        <begin position="413"/>
        <end position="422"/>
    </location>
</feature>
<dbReference type="EMBL" id="CAKXYY010000001">
    <property type="protein sequence ID" value="CAH2350118.1"/>
    <property type="molecule type" value="Genomic_DNA"/>
</dbReference>
<feature type="region of interest" description="Disordered" evidence="1">
    <location>
        <begin position="1"/>
        <end position="112"/>
    </location>
</feature>
<feature type="region of interest" description="Disordered" evidence="1">
    <location>
        <begin position="308"/>
        <end position="329"/>
    </location>
</feature>
<feature type="compositionally biased region" description="Low complexity" evidence="1">
    <location>
        <begin position="25"/>
        <end position="40"/>
    </location>
</feature>
<evidence type="ECO:0000313" key="2">
    <source>
        <dbReference type="EMBL" id="CAH2350118.1"/>
    </source>
</evidence>
<accession>A0A9P0QJ79</accession>
<evidence type="ECO:0000256" key="1">
    <source>
        <dbReference type="SAM" id="MobiDB-lite"/>
    </source>
</evidence>
<feature type="region of interest" description="Disordered" evidence="1">
    <location>
        <begin position="452"/>
        <end position="581"/>
    </location>
</feature>
<sequence length="687" mass="75597">MATGEELALRKAKSHTNLGTAAAHSGRVSSNSSYSKKSGSGLMGRVLSMVGRKHGKSENKDGSDTSLQGPGPFERASFIEVVDTDVDDVDLDLEEGGEEDADADADADAPDSLDEEFKELQKKEIEFRSKYQKKVHMKELEQKEKQLTEQLKQLELREIQLKGEKLKGQLKELQIKELKLKEKHLKEEREKELEEKQHQRERQLRLDKSLPEITPQRSPNLTQNVNLDKSLPNISPEPEQEVGKNDFEFEFGVIGDRGSGGSGGSRGSGSSGSDEKGSVTPPLSRSPLNRDKSLPKIIPIDLLKSGSGSPVPFAFNGTSSPNTKNVNKSLPEIKDIPVLDKSLPDIRSSTNSIESIQEVDEEQEGISDPKISLPEPRLDFITPSSSILNRSGNGNSFSNNNSLEDLPEPQIYDTPNQSLSSVHTERPSNESNETLQTCASHIKFDLYQTSSRISSDSKNVKNSSESHNSEQTLRNNSSSSAKSTGLSQKSLNDKVINESKVAEHKASNGGSSKLKDSEKEINGTDSQQEDAFSSVSTLDTKSRPTTSSRNSFTSEASSSKAKKKENRMATVKHAMDKKSNKTHSTVKIKIYNKIHEDDEVIAMKVSKDKIEDVEYLINVIIRKITGVEGAVAASDSDNIKLSLVSKSTRSNSVKLTPENGTRLSSGLIMDYIYSKDKIYVQAERQQS</sequence>
<feature type="compositionally biased region" description="Basic and acidic residues" evidence="1">
    <location>
        <begin position="491"/>
        <end position="506"/>
    </location>
</feature>
<comment type="caution">
    <text evidence="2">The sequence shown here is derived from an EMBL/GenBank/DDBJ whole genome shotgun (WGS) entry which is preliminary data.</text>
</comment>
<feature type="compositionally biased region" description="Gly residues" evidence="1">
    <location>
        <begin position="255"/>
        <end position="270"/>
    </location>
</feature>
<feature type="compositionally biased region" description="Low complexity" evidence="1">
    <location>
        <begin position="389"/>
        <end position="402"/>
    </location>
</feature>
<feature type="compositionally biased region" description="Polar residues" evidence="1">
    <location>
        <begin position="523"/>
        <end position="553"/>
    </location>
</feature>